<dbReference type="PANTHER" id="PTHR33603:SF1">
    <property type="entry name" value="RIBOSOMAL RNA LARGE SUBUNIT METHYLTRANSFERASE H"/>
    <property type="match status" value="1"/>
</dbReference>
<reference evidence="6 7" key="1">
    <citation type="submission" date="2015-11" db="EMBL/GenBank/DDBJ databases">
        <title>Genomic analysis of 38 Legionella species identifies large and diverse effector repertoires.</title>
        <authorList>
            <person name="Burstein D."/>
            <person name="Amaro F."/>
            <person name="Zusman T."/>
            <person name="Lifshitz Z."/>
            <person name="Cohen O."/>
            <person name="Gilbert J.A."/>
            <person name="Pupko T."/>
            <person name="Shuman H.A."/>
            <person name="Segal G."/>
        </authorList>
    </citation>
    <scope>NUCLEOTIDE SEQUENCE [LARGE SCALE GENOMIC DNA]</scope>
    <source>
        <strain evidence="6 7">ATCC 49506</strain>
    </source>
</reference>
<dbReference type="InterPro" id="IPR029026">
    <property type="entry name" value="tRNA_m1G_MTases_N"/>
</dbReference>
<dbReference type="Gene3D" id="3.40.1280.10">
    <property type="match status" value="1"/>
</dbReference>
<dbReference type="GO" id="GO:0070038">
    <property type="term" value="F:rRNA (pseudouridine-N3-)-methyltransferase activity"/>
    <property type="evidence" value="ECO:0007669"/>
    <property type="project" value="UniProtKB-UniRule"/>
</dbReference>
<keyword evidence="3 5" id="KW-0949">S-adenosyl-L-methionine</keyword>
<dbReference type="InterPro" id="IPR003742">
    <property type="entry name" value="RlmH-like"/>
</dbReference>
<keyword evidence="1 5" id="KW-0489">Methyltransferase</keyword>
<dbReference type="InterPro" id="IPR029028">
    <property type="entry name" value="Alpha/beta_knot_MTases"/>
</dbReference>
<dbReference type="NCBIfam" id="NF000986">
    <property type="entry name" value="PRK00103.1-4"/>
    <property type="match status" value="1"/>
</dbReference>
<comment type="function">
    <text evidence="5">Specifically methylates the pseudouridine at position 1915 (m3Psi1915) in 23S rRNA.</text>
</comment>
<keyword evidence="5" id="KW-0698">rRNA processing</keyword>
<feature type="binding site" evidence="5">
    <location>
        <position position="124"/>
    </location>
    <ligand>
        <name>S-adenosyl-L-methionine</name>
        <dbReference type="ChEBI" id="CHEBI:59789"/>
    </ligand>
</feature>
<name>A0A0W0WVB0_9GAMM</name>
<dbReference type="Pfam" id="PF02590">
    <property type="entry name" value="SPOUT_MTase"/>
    <property type="match status" value="1"/>
</dbReference>
<evidence type="ECO:0000256" key="4">
    <source>
        <dbReference type="ARBA" id="ARBA00038303"/>
    </source>
</evidence>
<evidence type="ECO:0000256" key="5">
    <source>
        <dbReference type="HAMAP-Rule" id="MF_00658"/>
    </source>
</evidence>
<feature type="binding site" evidence="5">
    <location>
        <begin position="143"/>
        <end position="148"/>
    </location>
    <ligand>
        <name>S-adenosyl-L-methionine</name>
        <dbReference type="ChEBI" id="CHEBI:59789"/>
    </ligand>
</feature>
<sequence>MLFIILKDFGKLIRKVNKIMLKVTLVACGNKMPSWVEQAVSEFSKRLQEFVQFNLIEIPLAKRGKASDLTRILEKEAALISAAIPQNSRIIALEIQGDSYSSEKLALKLEQLQQISSHLCFLIGGPEGLVPSIIAKADERWSLSQLTLPHPLVRIMLLETLYRAWSIIHKHPYHK</sequence>
<dbReference type="EMBL" id="LNYO01000013">
    <property type="protein sequence ID" value="KTD36249.1"/>
    <property type="molecule type" value="Genomic_DNA"/>
</dbReference>
<keyword evidence="2 5" id="KW-0808">Transferase</keyword>
<dbReference type="EC" id="2.1.1.177" evidence="5"/>
<evidence type="ECO:0000256" key="2">
    <source>
        <dbReference type="ARBA" id="ARBA00022679"/>
    </source>
</evidence>
<evidence type="ECO:0000313" key="7">
    <source>
        <dbReference type="Proteomes" id="UP000054725"/>
    </source>
</evidence>
<protein>
    <recommendedName>
        <fullName evidence="5">Ribosomal RNA large subunit methyltransferase H</fullName>
        <ecNumber evidence="5">2.1.1.177</ecNumber>
    </recommendedName>
    <alternativeName>
        <fullName evidence="5">23S rRNA (pseudouridine1915-N3)-methyltransferase</fullName>
    </alternativeName>
    <alternativeName>
        <fullName evidence="5">23S rRNA m3Psi1915 methyltransferase</fullName>
    </alternativeName>
    <alternativeName>
        <fullName evidence="5">rRNA (pseudouridine-N3-)-methyltransferase RlmH</fullName>
    </alternativeName>
</protein>
<dbReference type="STRING" id="45070.Lnau_1233"/>
<dbReference type="Proteomes" id="UP000054725">
    <property type="component" value="Unassembled WGS sequence"/>
</dbReference>
<organism evidence="6 7">
    <name type="scientific">Legionella nautarum</name>
    <dbReference type="NCBI Taxonomy" id="45070"/>
    <lineage>
        <taxon>Bacteria</taxon>
        <taxon>Pseudomonadati</taxon>
        <taxon>Pseudomonadota</taxon>
        <taxon>Gammaproteobacteria</taxon>
        <taxon>Legionellales</taxon>
        <taxon>Legionellaceae</taxon>
        <taxon>Legionella</taxon>
    </lineage>
</organism>
<evidence type="ECO:0000313" key="6">
    <source>
        <dbReference type="EMBL" id="KTD36249.1"/>
    </source>
</evidence>
<comment type="catalytic activity">
    <reaction evidence="5">
        <text>pseudouridine(1915) in 23S rRNA + S-adenosyl-L-methionine = N(3)-methylpseudouridine(1915) in 23S rRNA + S-adenosyl-L-homocysteine + H(+)</text>
        <dbReference type="Rhea" id="RHEA:42752"/>
        <dbReference type="Rhea" id="RHEA-COMP:10221"/>
        <dbReference type="Rhea" id="RHEA-COMP:10222"/>
        <dbReference type="ChEBI" id="CHEBI:15378"/>
        <dbReference type="ChEBI" id="CHEBI:57856"/>
        <dbReference type="ChEBI" id="CHEBI:59789"/>
        <dbReference type="ChEBI" id="CHEBI:65314"/>
        <dbReference type="ChEBI" id="CHEBI:74486"/>
        <dbReference type="EC" id="2.1.1.177"/>
    </reaction>
</comment>
<dbReference type="CDD" id="cd18081">
    <property type="entry name" value="RlmH-like"/>
    <property type="match status" value="1"/>
</dbReference>
<dbReference type="AlphaFoldDB" id="A0A0W0WVB0"/>
<dbReference type="SUPFAM" id="SSF75217">
    <property type="entry name" value="alpha/beta knot"/>
    <property type="match status" value="1"/>
</dbReference>
<dbReference type="PATRIC" id="fig|45070.6.peg.1299"/>
<keyword evidence="7" id="KW-1185">Reference proteome</keyword>
<dbReference type="PIRSF" id="PIRSF004505">
    <property type="entry name" value="MT_bac"/>
    <property type="match status" value="1"/>
</dbReference>
<dbReference type="NCBIfam" id="TIGR00246">
    <property type="entry name" value="tRNA_RlmH_YbeA"/>
    <property type="match status" value="1"/>
</dbReference>
<evidence type="ECO:0000256" key="3">
    <source>
        <dbReference type="ARBA" id="ARBA00022691"/>
    </source>
</evidence>
<comment type="subcellular location">
    <subcellularLocation>
        <location evidence="5">Cytoplasm</location>
    </subcellularLocation>
</comment>
<proteinExistence type="inferred from homology"/>
<dbReference type="PANTHER" id="PTHR33603">
    <property type="entry name" value="METHYLTRANSFERASE"/>
    <property type="match status" value="1"/>
</dbReference>
<dbReference type="GO" id="GO:0005737">
    <property type="term" value="C:cytoplasm"/>
    <property type="evidence" value="ECO:0007669"/>
    <property type="project" value="UniProtKB-SubCell"/>
</dbReference>
<gene>
    <name evidence="5" type="primary">rlmH</name>
    <name evidence="6" type="ORF">Lnau_1233</name>
</gene>
<evidence type="ECO:0000256" key="1">
    <source>
        <dbReference type="ARBA" id="ARBA00022603"/>
    </source>
</evidence>
<comment type="similarity">
    <text evidence="4 5">Belongs to the RNA methyltransferase RlmH family.</text>
</comment>
<comment type="subunit">
    <text evidence="5">Homodimer.</text>
</comment>
<accession>A0A0W0WVB0</accession>
<comment type="caution">
    <text evidence="6">The sequence shown here is derived from an EMBL/GenBank/DDBJ whole genome shotgun (WGS) entry which is preliminary data.</text>
</comment>
<dbReference type="HAMAP" id="MF_00658">
    <property type="entry name" value="23SrRNA_methyltr_H"/>
    <property type="match status" value="1"/>
</dbReference>
<feature type="binding site" evidence="5">
    <location>
        <position position="93"/>
    </location>
    <ligand>
        <name>S-adenosyl-L-methionine</name>
        <dbReference type="ChEBI" id="CHEBI:59789"/>
    </ligand>
</feature>
<keyword evidence="5" id="KW-0963">Cytoplasm</keyword>